<dbReference type="RefSeq" id="XP_040741380.1">
    <property type="nucleotide sequence ID" value="XM_040888241.1"/>
</dbReference>
<dbReference type="Proteomes" id="UP000193922">
    <property type="component" value="Unassembled WGS sequence"/>
</dbReference>
<evidence type="ECO:0000313" key="1">
    <source>
        <dbReference type="EMBL" id="ORX67493.1"/>
    </source>
</evidence>
<reference evidence="1 2" key="1">
    <citation type="submission" date="2016-07" db="EMBL/GenBank/DDBJ databases">
        <title>Pervasive Adenine N6-methylation of Active Genes in Fungi.</title>
        <authorList>
            <consortium name="DOE Joint Genome Institute"/>
            <person name="Mondo S.J."/>
            <person name="Dannebaum R.O."/>
            <person name="Kuo R.C."/>
            <person name="Labutti K."/>
            <person name="Haridas S."/>
            <person name="Kuo A."/>
            <person name="Salamov A."/>
            <person name="Ahrendt S.R."/>
            <person name="Lipzen A."/>
            <person name="Sullivan W."/>
            <person name="Andreopoulos W.B."/>
            <person name="Clum A."/>
            <person name="Lindquist E."/>
            <person name="Daum C."/>
            <person name="Ramamoorthy G.K."/>
            <person name="Gryganskyi A."/>
            <person name="Culley D."/>
            <person name="Magnuson J.K."/>
            <person name="James T.Y."/>
            <person name="O'Malley M.A."/>
            <person name="Stajich J.E."/>
            <person name="Spatafora J.W."/>
            <person name="Visel A."/>
            <person name="Grigoriev I.V."/>
        </authorList>
    </citation>
    <scope>NUCLEOTIDE SEQUENCE [LARGE SCALE GENOMIC DNA]</scope>
    <source>
        <strain evidence="1 2">ATCC 12442</strain>
    </source>
</reference>
<keyword evidence="2" id="KW-1185">Reference proteome</keyword>
<protein>
    <submittedName>
        <fullName evidence="1">Uncharacterized protein</fullName>
    </submittedName>
</protein>
<evidence type="ECO:0000313" key="2">
    <source>
        <dbReference type="Proteomes" id="UP000193922"/>
    </source>
</evidence>
<accession>A0A1Y1W1R9</accession>
<sequence length="93" mass="10275">MGYPPWANPRHWGVHATAAHASCCGEYGGGYSPRHLASTSARCADYPLGHSSVRYSLETLFSFAGNHSCRKERGYLLLAAYTAEMVLHQEKRC</sequence>
<dbReference type="GeneID" id="63804889"/>
<dbReference type="EMBL" id="MCFD01000012">
    <property type="protein sequence ID" value="ORX67493.1"/>
    <property type="molecule type" value="Genomic_DNA"/>
</dbReference>
<organism evidence="1 2">
    <name type="scientific">Linderina pennispora</name>
    <dbReference type="NCBI Taxonomy" id="61395"/>
    <lineage>
        <taxon>Eukaryota</taxon>
        <taxon>Fungi</taxon>
        <taxon>Fungi incertae sedis</taxon>
        <taxon>Zoopagomycota</taxon>
        <taxon>Kickxellomycotina</taxon>
        <taxon>Kickxellomycetes</taxon>
        <taxon>Kickxellales</taxon>
        <taxon>Kickxellaceae</taxon>
        <taxon>Linderina</taxon>
    </lineage>
</organism>
<name>A0A1Y1W1R9_9FUNG</name>
<comment type="caution">
    <text evidence="1">The sequence shown here is derived from an EMBL/GenBank/DDBJ whole genome shotgun (WGS) entry which is preliminary data.</text>
</comment>
<dbReference type="AlphaFoldDB" id="A0A1Y1W1R9"/>
<gene>
    <name evidence="1" type="ORF">DL89DRAFT_269290</name>
</gene>
<proteinExistence type="predicted"/>